<dbReference type="Gene3D" id="3.90.1720.10">
    <property type="entry name" value="endopeptidase domain like (from Nostoc punctiforme)"/>
    <property type="match status" value="1"/>
</dbReference>
<proteinExistence type="predicted"/>
<feature type="chain" id="PRO_5008012132" evidence="1">
    <location>
        <begin position="29"/>
        <end position="213"/>
    </location>
</feature>
<gene>
    <name evidence="2" type="ORF">ERS852571_01764</name>
</gene>
<keyword evidence="1" id="KW-0732">Signal</keyword>
<name>A0A173T6Y3_ANAHA</name>
<evidence type="ECO:0000313" key="2">
    <source>
        <dbReference type="EMBL" id="CUM97725.1"/>
    </source>
</evidence>
<dbReference type="EMBL" id="CYXY01000009">
    <property type="protein sequence ID" value="CUM97725.1"/>
    <property type="molecule type" value="Genomic_DNA"/>
</dbReference>
<evidence type="ECO:0000313" key="3">
    <source>
        <dbReference type="Proteomes" id="UP000095553"/>
    </source>
</evidence>
<feature type="signal peptide" evidence="1">
    <location>
        <begin position="1"/>
        <end position="28"/>
    </location>
</feature>
<dbReference type="InterPro" id="IPR038765">
    <property type="entry name" value="Papain-like_cys_pep_sf"/>
</dbReference>
<sequence length="213" mass="24480">MFKIKQKIVFGLLLMSTAMIFMNYQVKADNGEAIFDQQTLEEVESKIEGKRIFQDKSYDGSENIKAERRPTGVYPTRKGVILVTKDKYKDLIPTGHAAIIYTKTSVIESLSKGVVKGKNDWNKTKTTCYGVTVKSTEQEDDEKVADWCKKRIGKPYNYNYLDVKTRKKFYCSQLVWAGYKDLYKIDLNTDAFGDAIHPTELVATSKTYKIYEK</sequence>
<dbReference type="InterPro" id="IPR024453">
    <property type="entry name" value="Peptidase_C92"/>
</dbReference>
<dbReference type="Pfam" id="PF05708">
    <property type="entry name" value="Peptidase_C92"/>
    <property type="match status" value="1"/>
</dbReference>
<organism evidence="2 3">
    <name type="scientific">Anaerostipes hadrus</name>
    <dbReference type="NCBI Taxonomy" id="649756"/>
    <lineage>
        <taxon>Bacteria</taxon>
        <taxon>Bacillati</taxon>
        <taxon>Bacillota</taxon>
        <taxon>Clostridia</taxon>
        <taxon>Lachnospirales</taxon>
        <taxon>Lachnospiraceae</taxon>
        <taxon>Anaerostipes</taxon>
    </lineage>
</organism>
<keyword evidence="2" id="KW-0378">Hydrolase</keyword>
<dbReference type="Proteomes" id="UP000095553">
    <property type="component" value="Unassembled WGS sequence"/>
</dbReference>
<dbReference type="SUPFAM" id="SSF54001">
    <property type="entry name" value="Cysteine proteinases"/>
    <property type="match status" value="1"/>
</dbReference>
<accession>A0A173T6Y3</accession>
<reference evidence="2 3" key="1">
    <citation type="submission" date="2015-09" db="EMBL/GenBank/DDBJ databases">
        <authorList>
            <consortium name="Pathogen Informatics"/>
        </authorList>
    </citation>
    <scope>NUCLEOTIDE SEQUENCE [LARGE SCALE GENOMIC DNA]</scope>
    <source>
        <strain evidence="2 3">2789STDY5834959</strain>
    </source>
</reference>
<dbReference type="GO" id="GO:0016787">
    <property type="term" value="F:hydrolase activity"/>
    <property type="evidence" value="ECO:0007669"/>
    <property type="project" value="UniProtKB-KW"/>
</dbReference>
<protein>
    <submittedName>
        <fullName evidence="2">Uncharacterized distant relative of cell wall-associated hydrolases</fullName>
    </submittedName>
</protein>
<dbReference type="AlphaFoldDB" id="A0A173T6Y3"/>
<dbReference type="RefSeq" id="WP_055072875.1">
    <property type="nucleotide sequence ID" value="NZ_CAXSPF010000001.1"/>
</dbReference>
<evidence type="ECO:0000256" key="1">
    <source>
        <dbReference type="SAM" id="SignalP"/>
    </source>
</evidence>